<name>A0AAV3Y693_9GAST</name>
<gene>
    <name evidence="2" type="ORF">PoB_000447200</name>
</gene>
<keyword evidence="3" id="KW-1185">Reference proteome</keyword>
<reference evidence="2 3" key="1">
    <citation type="journal article" date="2021" name="Elife">
        <title>Chloroplast acquisition without the gene transfer in kleptoplastic sea slugs, Plakobranchus ocellatus.</title>
        <authorList>
            <person name="Maeda T."/>
            <person name="Takahashi S."/>
            <person name="Yoshida T."/>
            <person name="Shimamura S."/>
            <person name="Takaki Y."/>
            <person name="Nagai Y."/>
            <person name="Toyoda A."/>
            <person name="Suzuki Y."/>
            <person name="Arimoto A."/>
            <person name="Ishii H."/>
            <person name="Satoh N."/>
            <person name="Nishiyama T."/>
            <person name="Hasebe M."/>
            <person name="Maruyama T."/>
            <person name="Minagawa J."/>
            <person name="Obokata J."/>
            <person name="Shigenobu S."/>
        </authorList>
    </citation>
    <scope>NUCLEOTIDE SEQUENCE [LARGE SCALE GENOMIC DNA]</scope>
</reference>
<accession>A0AAV3Y693</accession>
<comment type="caution">
    <text evidence="2">The sequence shown here is derived from an EMBL/GenBank/DDBJ whole genome shotgun (WGS) entry which is preliminary data.</text>
</comment>
<dbReference type="Proteomes" id="UP000735302">
    <property type="component" value="Unassembled WGS sequence"/>
</dbReference>
<evidence type="ECO:0000256" key="1">
    <source>
        <dbReference type="SAM" id="MobiDB-lite"/>
    </source>
</evidence>
<proteinExistence type="predicted"/>
<feature type="compositionally biased region" description="Polar residues" evidence="1">
    <location>
        <begin position="100"/>
        <end position="111"/>
    </location>
</feature>
<evidence type="ECO:0000313" key="2">
    <source>
        <dbReference type="EMBL" id="GFN77966.1"/>
    </source>
</evidence>
<dbReference type="AlphaFoldDB" id="A0AAV3Y693"/>
<sequence>MKMMTITNVGDDGRGIKKMILMMIMISQKRRRKDSSLKPTYGNDGVRRSGGSSGRVVGYHMSCSRLVSQSLPREYYSSVSIQLYKGSLDSLDPAKVRRNLSPTWSHHQSSRQGKDTERRLPFPNNQIFFQVPVGRESPDPMVPHT</sequence>
<protein>
    <submittedName>
        <fullName evidence="2">Uncharacterized protein</fullName>
    </submittedName>
</protein>
<feature type="region of interest" description="Disordered" evidence="1">
    <location>
        <begin position="98"/>
        <end position="123"/>
    </location>
</feature>
<organism evidence="2 3">
    <name type="scientific">Plakobranchus ocellatus</name>
    <dbReference type="NCBI Taxonomy" id="259542"/>
    <lineage>
        <taxon>Eukaryota</taxon>
        <taxon>Metazoa</taxon>
        <taxon>Spiralia</taxon>
        <taxon>Lophotrochozoa</taxon>
        <taxon>Mollusca</taxon>
        <taxon>Gastropoda</taxon>
        <taxon>Heterobranchia</taxon>
        <taxon>Euthyneura</taxon>
        <taxon>Panpulmonata</taxon>
        <taxon>Sacoglossa</taxon>
        <taxon>Placobranchoidea</taxon>
        <taxon>Plakobranchidae</taxon>
        <taxon>Plakobranchus</taxon>
    </lineage>
</organism>
<evidence type="ECO:0000313" key="3">
    <source>
        <dbReference type="Proteomes" id="UP000735302"/>
    </source>
</evidence>
<feature type="region of interest" description="Disordered" evidence="1">
    <location>
        <begin position="31"/>
        <end position="54"/>
    </location>
</feature>
<dbReference type="EMBL" id="BLXT01000514">
    <property type="protein sequence ID" value="GFN77966.1"/>
    <property type="molecule type" value="Genomic_DNA"/>
</dbReference>